<organism evidence="18 19">
    <name type="scientific">Cordylochernes scorpioides</name>
    <dbReference type="NCBI Taxonomy" id="51811"/>
    <lineage>
        <taxon>Eukaryota</taxon>
        <taxon>Metazoa</taxon>
        <taxon>Ecdysozoa</taxon>
        <taxon>Arthropoda</taxon>
        <taxon>Chelicerata</taxon>
        <taxon>Arachnida</taxon>
        <taxon>Pseudoscorpiones</taxon>
        <taxon>Cheliferoidea</taxon>
        <taxon>Chernetidae</taxon>
        <taxon>Cordylochernes</taxon>
    </lineage>
</organism>
<evidence type="ECO:0000259" key="15">
    <source>
        <dbReference type="PROSITE" id="PS50175"/>
    </source>
</evidence>
<dbReference type="Proteomes" id="UP001235939">
    <property type="component" value="Chromosome 05"/>
</dbReference>
<keyword evidence="9" id="KW-0229">DNA integration</keyword>
<evidence type="ECO:0000259" key="17">
    <source>
        <dbReference type="PROSITE" id="PS50994"/>
    </source>
</evidence>
<keyword evidence="11" id="KW-0511">Multifunctional enzyme</keyword>
<gene>
    <name evidence="18" type="ORF">LAZ67_5002141</name>
</gene>
<dbReference type="SUPFAM" id="SSF50630">
    <property type="entry name" value="Acid proteases"/>
    <property type="match status" value="2"/>
</dbReference>
<dbReference type="InterPro" id="IPR005162">
    <property type="entry name" value="Retrotrans_gag_dom"/>
</dbReference>
<dbReference type="InterPro" id="IPR054465">
    <property type="entry name" value="Integrase_p58-like_C"/>
</dbReference>
<dbReference type="Gene3D" id="3.30.420.10">
    <property type="entry name" value="Ribonuclease H-like superfamily/Ribonuclease H"/>
    <property type="match status" value="1"/>
</dbReference>
<dbReference type="InterPro" id="IPR050951">
    <property type="entry name" value="Retrovirus_Pol_polyprotein"/>
</dbReference>
<keyword evidence="2" id="KW-0808">Transferase</keyword>
<evidence type="ECO:0000256" key="12">
    <source>
        <dbReference type="PROSITE-ProRule" id="PRU00047"/>
    </source>
</evidence>
<dbReference type="InterPro" id="IPR043128">
    <property type="entry name" value="Rev_trsase/Diguanyl_cyclase"/>
</dbReference>
<keyword evidence="12" id="KW-0479">Metal-binding</keyword>
<dbReference type="CDD" id="cd00303">
    <property type="entry name" value="retropepsin_like"/>
    <property type="match status" value="1"/>
</dbReference>
<dbReference type="InterPro" id="IPR041577">
    <property type="entry name" value="RT_RNaseH_2"/>
</dbReference>
<evidence type="ECO:0000256" key="7">
    <source>
        <dbReference type="ARBA" id="ARBA00022842"/>
    </source>
</evidence>
<evidence type="ECO:0000313" key="19">
    <source>
        <dbReference type="Proteomes" id="UP001235939"/>
    </source>
</evidence>
<keyword evidence="6" id="KW-0378">Hydrolase</keyword>
<dbReference type="Pfam" id="PF17921">
    <property type="entry name" value="Integrase_H2C2"/>
    <property type="match status" value="1"/>
</dbReference>
<evidence type="ECO:0000256" key="10">
    <source>
        <dbReference type="ARBA" id="ARBA00022918"/>
    </source>
</evidence>
<dbReference type="Pfam" id="PF03732">
    <property type="entry name" value="Retrotrans_gag"/>
    <property type="match status" value="1"/>
</dbReference>
<feature type="compositionally biased region" description="Basic and acidic residues" evidence="13">
    <location>
        <begin position="436"/>
        <end position="457"/>
    </location>
</feature>
<evidence type="ECO:0000256" key="4">
    <source>
        <dbReference type="ARBA" id="ARBA00022722"/>
    </source>
</evidence>
<dbReference type="Pfam" id="PF00665">
    <property type="entry name" value="rve"/>
    <property type="match status" value="1"/>
</dbReference>
<keyword evidence="19" id="KW-1185">Reference proteome</keyword>
<dbReference type="InterPro" id="IPR036397">
    <property type="entry name" value="RNaseH_sf"/>
</dbReference>
<dbReference type="InterPro" id="IPR043502">
    <property type="entry name" value="DNA/RNA_pol_sf"/>
</dbReference>
<reference evidence="18 19" key="1">
    <citation type="submission" date="2022-01" db="EMBL/GenBank/DDBJ databases">
        <title>A chromosomal length assembly of Cordylochernes scorpioides.</title>
        <authorList>
            <person name="Zeh D."/>
            <person name="Zeh J."/>
        </authorList>
    </citation>
    <scope>NUCLEOTIDE SEQUENCE [LARGE SCALE GENOMIC DNA]</scope>
    <source>
        <strain evidence="18">IN4F17</strain>
        <tissue evidence="18">Whole Body</tissue>
    </source>
</reference>
<sequence length="1773" mass="203831">MSNIVPFPAFTPDQDFVIFAKCLRFAFAANDTSLAKQVPVLLAVIGPKLFKLAEDLVAPEKLETKSFDEIVALLNRHLAPTPRVIPARYKFFKSSQEEETISQFMATLRGLAEPCKFGSMLNEMLRDKLVVGVRSENLQKRLLQEGDDATLDRIYEIALSYEAAERDLLSMKKVDYADANVHDVKKLNSACSHCGRHNHLSNKCFFKNAKCHECGKIGHIKPACKNRKTKYAKLQHGSKATGKINVVEASENGKYFITLNVDNKNIQLEFDTGSCHTLMPINLYKKLWNKKISPINLHLKSYSNTKIDVIGKREVFVAEANKTLPLIITEANRIDVLDTLQGSKYFSAIELKSGYWQVEVEEKDKEKTAFSTAHGLYEFNVMPFGLCNAPATFERNMENMLGHFDPNATTYIHTDASNIGLGATLVQKFGDKEKMVETRSGKMQDTSEERLKTEESAKPQPSATIGRDASADPVVLNPNIDIPKYDGTEDPRPWIESLEEIGFLYHWAEYIISRYAAMNMIGSAKTWLDLHKISFTSWEHFKSRLIQDFGSDANKEELKMRLNRMQQWNEPAIRFAEDILVLCNKVDPQMEEENKINWVIGGLKKEYSFALYLNPPKNTNELLRLCKKMDLFENNYQERIEKSKVLYNGPRSLVPTIKSNGRTLRRSEDQTRTPPSPRPPLRGTTRTPPSPRPPLRGLCEALIDTGADLSVVDLRTALFAGREINSLTKTCSGPDGKKLDMVGSIILDLKIDDTELSHEFVVMDAHLRTLILGRDFLKKMNAKIDCKQETIKYNLKSNHDVSNYDLKKIKSTTDTVIPKLSIKLIRASIEAEDGEYVIEENNRMTQTNGLRLARSLLTVTDKKTHIWITNPYPRPLKIMKGQTLAYGSLPAGVNFIENKEKQNENDEIQFQINKNLSFKEQERLKQILAKYTDLFSSRLGRTSLAKHQIHTEDAKPIKHKPYRVNAKERTIIKDQIDEMLEEGIIRQSSSPWSFPVILVKKRDGKYRFCVDYRKLNEVTVKDVYPIPRIDDVMDTLQGSKYFSAIDLKSGYWQVEIEERDKEKTAFTTAHGLYEFNVMPFGLCNAPATFERNMDNVLGNLRWQICLCYLDDVIIYSSDFPTHIKRLEAVLRCFSESNLKLNAKKCRFAFEELEILGHITNQEGIKPAEYNIKAVRDFPQPKKAKEVQSFLGMCSYYRKFIKDFSLIADPLTSLIRKNVQFIWTGKQEEAFQNLKKALMNPPILGHFDPNAATCIHTDASNIGLGATLIQNIGGEEKNFKEENGCLYKKNPNPEGREWLLVVPKKRRKEIMSEYHNHMLNGHLGVARTTYRLKNKYYWPSMVKDVSEFVKTCHLCQSRKGSNQLPSGLLQPIPPANYPFERIGIDFVGPLPSTKRRRKWIIVLTDYYTKYAETKAVPEATVKEVSTFLIEHIFLRHGAPRFLISDRGSQFTSNLMKEVMKMCKVKHCFTTSYHPQTNGLTERLNRTLINMISMYVNTDQKNWDEILPFITHAYNTTIQETTGYSPFFLLFGREPMSLLDDENIPTDSNMDDYDEYIENYLDKIARTRQVVINNTEKTQERMKRNYDKKHNERIYEPGHLVAVWTPVRKIGKCEKLLRKYFGPYRILKKLSNVNYLIEPKDNPGQDPLIVHISRLKPYFERIDEVTHEDATTLFVLIPSTHGHNFVRVDPKYTGHNFVRVDRNYIGHNFGGCNPKYIGHNFVRVDLKYTQGYNFVRVDRNYIGHNLGGCNPKYMGHNFVRVDLKYTGHNFVRNDP</sequence>
<dbReference type="PANTHER" id="PTHR37984">
    <property type="entry name" value="PROTEIN CBG26694"/>
    <property type="match status" value="1"/>
</dbReference>
<evidence type="ECO:0000256" key="9">
    <source>
        <dbReference type="ARBA" id="ARBA00022908"/>
    </source>
</evidence>
<dbReference type="InterPro" id="IPR001969">
    <property type="entry name" value="Aspartic_peptidase_AS"/>
</dbReference>
<dbReference type="InterPro" id="IPR041588">
    <property type="entry name" value="Integrase_H2C2"/>
</dbReference>
<evidence type="ECO:0000256" key="13">
    <source>
        <dbReference type="SAM" id="MobiDB-lite"/>
    </source>
</evidence>
<dbReference type="InterPro" id="IPR000477">
    <property type="entry name" value="RT_dom"/>
</dbReference>
<keyword evidence="5" id="KW-0255">Endonuclease</keyword>
<keyword evidence="12" id="KW-0862">Zinc</keyword>
<evidence type="ECO:0000313" key="18">
    <source>
        <dbReference type="EMBL" id="UYV67821.1"/>
    </source>
</evidence>
<dbReference type="Pfam" id="PF22938">
    <property type="entry name" value="Integrase_p58_C"/>
    <property type="match status" value="1"/>
</dbReference>
<dbReference type="Gene3D" id="3.30.70.270">
    <property type="match status" value="3"/>
</dbReference>
<feature type="domain" description="Peptidase A2" evidence="15">
    <location>
        <begin position="699"/>
        <end position="776"/>
    </location>
</feature>
<evidence type="ECO:0000256" key="8">
    <source>
        <dbReference type="ARBA" id="ARBA00022884"/>
    </source>
</evidence>
<evidence type="ECO:0000256" key="1">
    <source>
        <dbReference type="ARBA" id="ARBA00012493"/>
    </source>
</evidence>
<dbReference type="PROSITE" id="PS00141">
    <property type="entry name" value="ASP_PROTEASE"/>
    <property type="match status" value="1"/>
</dbReference>
<feature type="region of interest" description="Disordered" evidence="13">
    <location>
        <begin position="651"/>
        <end position="695"/>
    </location>
</feature>
<dbReference type="PROSITE" id="PS50878">
    <property type="entry name" value="RT_POL"/>
    <property type="match status" value="1"/>
</dbReference>
<dbReference type="Pfam" id="PF17919">
    <property type="entry name" value="RT_RNaseH_2"/>
    <property type="match status" value="1"/>
</dbReference>
<feature type="domain" description="Reverse transcriptase" evidence="16">
    <location>
        <begin position="980"/>
        <end position="1159"/>
    </location>
</feature>
<dbReference type="Gene3D" id="3.10.10.10">
    <property type="entry name" value="HIV Type 1 Reverse Transcriptase, subunit A, domain 1"/>
    <property type="match status" value="2"/>
</dbReference>
<evidence type="ECO:0000259" key="14">
    <source>
        <dbReference type="PROSITE" id="PS50158"/>
    </source>
</evidence>
<dbReference type="EC" id="2.7.7.49" evidence="1"/>
<dbReference type="InterPro" id="IPR001584">
    <property type="entry name" value="Integrase_cat-core"/>
</dbReference>
<keyword evidence="10" id="KW-0695">RNA-directed DNA polymerase</keyword>
<keyword evidence="12" id="KW-0863">Zinc-finger</keyword>
<protein>
    <recommendedName>
        <fullName evidence="1">RNA-directed DNA polymerase</fullName>
        <ecNumber evidence="1">2.7.7.49</ecNumber>
    </recommendedName>
</protein>
<dbReference type="InterPro" id="IPR001995">
    <property type="entry name" value="Peptidase_A2_cat"/>
</dbReference>
<dbReference type="Pfam" id="PF00078">
    <property type="entry name" value="RVT_1"/>
    <property type="match status" value="2"/>
</dbReference>
<dbReference type="PROSITE" id="PS50994">
    <property type="entry name" value="INTEGRASE"/>
    <property type="match status" value="1"/>
</dbReference>
<dbReference type="CDD" id="cd01647">
    <property type="entry name" value="RT_LTR"/>
    <property type="match status" value="2"/>
</dbReference>
<dbReference type="InterPro" id="IPR021109">
    <property type="entry name" value="Peptidase_aspartic_dom_sf"/>
</dbReference>
<dbReference type="EMBL" id="CP092867">
    <property type="protein sequence ID" value="UYV67821.1"/>
    <property type="molecule type" value="Genomic_DNA"/>
</dbReference>
<evidence type="ECO:0000256" key="6">
    <source>
        <dbReference type="ARBA" id="ARBA00022801"/>
    </source>
</evidence>
<dbReference type="InterPro" id="IPR001878">
    <property type="entry name" value="Znf_CCHC"/>
</dbReference>
<dbReference type="InterPro" id="IPR012337">
    <property type="entry name" value="RNaseH-like_sf"/>
</dbReference>
<feature type="domain" description="CCHC-type" evidence="14">
    <location>
        <begin position="210"/>
        <end position="226"/>
    </location>
</feature>
<dbReference type="SUPFAM" id="SSF56672">
    <property type="entry name" value="DNA/RNA polymerases"/>
    <property type="match status" value="2"/>
</dbReference>
<evidence type="ECO:0000256" key="3">
    <source>
        <dbReference type="ARBA" id="ARBA00022695"/>
    </source>
</evidence>
<dbReference type="Gene3D" id="1.10.340.70">
    <property type="match status" value="1"/>
</dbReference>
<keyword evidence="4" id="KW-0540">Nuclease</keyword>
<feature type="region of interest" description="Disordered" evidence="13">
    <location>
        <begin position="436"/>
        <end position="470"/>
    </location>
</feature>
<evidence type="ECO:0000256" key="2">
    <source>
        <dbReference type="ARBA" id="ARBA00022679"/>
    </source>
</evidence>
<keyword evidence="3" id="KW-0548">Nucleotidyltransferase</keyword>
<name>A0ABY6KG49_9ARAC</name>
<evidence type="ECO:0000256" key="5">
    <source>
        <dbReference type="ARBA" id="ARBA00022759"/>
    </source>
</evidence>
<evidence type="ECO:0000259" key="16">
    <source>
        <dbReference type="PROSITE" id="PS50878"/>
    </source>
</evidence>
<proteinExistence type="predicted"/>
<accession>A0ABY6KG49</accession>
<dbReference type="PROSITE" id="PS50158">
    <property type="entry name" value="ZF_CCHC"/>
    <property type="match status" value="1"/>
</dbReference>
<keyword evidence="8" id="KW-0694">RNA-binding</keyword>
<evidence type="ECO:0000256" key="11">
    <source>
        <dbReference type="ARBA" id="ARBA00023268"/>
    </source>
</evidence>
<feature type="non-terminal residue" evidence="18">
    <location>
        <position position="1773"/>
    </location>
</feature>
<dbReference type="SUPFAM" id="SSF53098">
    <property type="entry name" value="Ribonuclease H-like"/>
    <property type="match status" value="1"/>
</dbReference>
<dbReference type="PROSITE" id="PS50175">
    <property type="entry name" value="ASP_PROT_RETROV"/>
    <property type="match status" value="1"/>
</dbReference>
<dbReference type="Gene3D" id="4.10.60.10">
    <property type="entry name" value="Zinc finger, CCHC-type"/>
    <property type="match status" value="1"/>
</dbReference>
<dbReference type="PANTHER" id="PTHR37984:SF5">
    <property type="entry name" value="PROTEIN NYNRIN-LIKE"/>
    <property type="match status" value="1"/>
</dbReference>
<feature type="domain" description="Integrase catalytic" evidence="17">
    <location>
        <begin position="1373"/>
        <end position="1532"/>
    </location>
</feature>
<dbReference type="Gene3D" id="2.40.70.10">
    <property type="entry name" value="Acid Proteases"/>
    <property type="match status" value="1"/>
</dbReference>
<keyword evidence="7" id="KW-0460">Magnesium</keyword>